<dbReference type="OrthoDB" id="9811121at2"/>
<accession>A0A0C2S0G1</accession>
<keyword evidence="2" id="KW-0808">Transferase</keyword>
<evidence type="ECO:0000313" key="3">
    <source>
        <dbReference type="Proteomes" id="UP000031972"/>
    </source>
</evidence>
<protein>
    <submittedName>
        <fullName evidence="2">GCN5-related N-acetyltransferase</fullName>
    </submittedName>
</protein>
<name>A0A0C2S0G1_9BACL</name>
<dbReference type="EMBL" id="JXRR01000014">
    <property type="protein sequence ID" value="KIL47519.1"/>
    <property type="molecule type" value="Genomic_DNA"/>
</dbReference>
<dbReference type="RefSeq" id="WP_041057121.1">
    <property type="nucleotide sequence ID" value="NZ_JXRR01000014.1"/>
</dbReference>
<comment type="caution">
    <text evidence="2">The sequence shown here is derived from an EMBL/GenBank/DDBJ whole genome shotgun (WGS) entry which is preliminary data.</text>
</comment>
<keyword evidence="3" id="KW-1185">Reference proteome</keyword>
<reference evidence="2 3" key="1">
    <citation type="submission" date="2015-01" db="EMBL/GenBank/DDBJ databases">
        <title>Jeotgalibacillus campisalis genome sequencing.</title>
        <authorList>
            <person name="Goh K.M."/>
            <person name="Chan K.-G."/>
            <person name="Yaakop A.S."/>
            <person name="Ee R."/>
            <person name="Gan H.M."/>
            <person name="Chan C.S."/>
        </authorList>
    </citation>
    <scope>NUCLEOTIDE SEQUENCE [LARGE SCALE GENOMIC DNA]</scope>
    <source>
        <strain evidence="2 3">SF-57</strain>
    </source>
</reference>
<proteinExistence type="predicted"/>
<dbReference type="SUPFAM" id="SSF55729">
    <property type="entry name" value="Acyl-CoA N-acyltransferases (Nat)"/>
    <property type="match status" value="1"/>
</dbReference>
<dbReference type="Gene3D" id="3.40.630.30">
    <property type="match status" value="1"/>
</dbReference>
<feature type="domain" description="N-acetyltransferase" evidence="1">
    <location>
        <begin position="16"/>
        <end position="216"/>
    </location>
</feature>
<dbReference type="CDD" id="cd04301">
    <property type="entry name" value="NAT_SF"/>
    <property type="match status" value="1"/>
</dbReference>
<sequence length="218" mass="24738">MLKEFYIYQGENLLPVKIRNYSIEDANSLIQIQKNAFPPPFPKELLWTKEQISEHATLFRDGALCIEVNGELAGSFTAMRTELDDQKAHTWEEITDAGWMRMHNNAGTTLYVVDICVDPSFRGLGLGRELMCAAYQTVVHLKLKRLAGGGRIPGYSAYKNIMPAATYFEKLITGQLKDPVFSFLIGVGRTPVRLIHNYIEDEESDDCAVLMEWKNPFN</sequence>
<dbReference type="PATRIC" id="fig|220754.4.peg.1706"/>
<dbReference type="PROSITE" id="PS51186">
    <property type="entry name" value="GNAT"/>
    <property type="match status" value="1"/>
</dbReference>
<dbReference type="AlphaFoldDB" id="A0A0C2S0G1"/>
<organism evidence="2 3">
    <name type="scientific">Jeotgalibacillus campisalis</name>
    <dbReference type="NCBI Taxonomy" id="220754"/>
    <lineage>
        <taxon>Bacteria</taxon>
        <taxon>Bacillati</taxon>
        <taxon>Bacillota</taxon>
        <taxon>Bacilli</taxon>
        <taxon>Bacillales</taxon>
        <taxon>Caryophanaceae</taxon>
        <taxon>Jeotgalibacillus</taxon>
    </lineage>
</organism>
<gene>
    <name evidence="2" type="ORF">KR50_16860</name>
</gene>
<dbReference type="GO" id="GO:0016747">
    <property type="term" value="F:acyltransferase activity, transferring groups other than amino-acyl groups"/>
    <property type="evidence" value="ECO:0007669"/>
    <property type="project" value="InterPro"/>
</dbReference>
<evidence type="ECO:0000259" key="1">
    <source>
        <dbReference type="PROSITE" id="PS51186"/>
    </source>
</evidence>
<dbReference type="Proteomes" id="UP000031972">
    <property type="component" value="Unassembled WGS sequence"/>
</dbReference>
<evidence type="ECO:0000313" key="2">
    <source>
        <dbReference type="EMBL" id="KIL47519.1"/>
    </source>
</evidence>
<dbReference type="Pfam" id="PF00583">
    <property type="entry name" value="Acetyltransf_1"/>
    <property type="match status" value="1"/>
</dbReference>
<dbReference type="InterPro" id="IPR016181">
    <property type="entry name" value="Acyl_CoA_acyltransferase"/>
</dbReference>
<dbReference type="InterPro" id="IPR000182">
    <property type="entry name" value="GNAT_dom"/>
</dbReference>